<proteinExistence type="predicted"/>
<gene>
    <name evidence="1" type="ORF">BDN72DRAFT_819218</name>
</gene>
<dbReference type="EMBL" id="ML208317">
    <property type="protein sequence ID" value="TFK70191.1"/>
    <property type="molecule type" value="Genomic_DNA"/>
</dbReference>
<name>A0ACD3AWN6_9AGAR</name>
<sequence>MCLPILPNTSHPTGRKPIKLSKPLPFENCYTHSHVSPATVRARSTKRTYGDAIMIPFTESIRDQSEATEDLQRMEELQEMRGFRTELDGELDDESTILTPQETDEEDETERSEQGDMALNPLDILGLVLAVGIPDDSVTAITNISYNLEECPDFAQPSEFYEEVEQLTRLIKDAKACAIERAKRIDEEMYGLDETCKAEQPVPNLPIYSDQHPSGNPSPSSLRILPNLTPSHSWSKPWAKLKALFV</sequence>
<evidence type="ECO:0000313" key="2">
    <source>
        <dbReference type="Proteomes" id="UP000308600"/>
    </source>
</evidence>
<reference evidence="1 2" key="1">
    <citation type="journal article" date="2019" name="Nat. Ecol. Evol.">
        <title>Megaphylogeny resolves global patterns of mushroom evolution.</title>
        <authorList>
            <person name="Varga T."/>
            <person name="Krizsan K."/>
            <person name="Foldi C."/>
            <person name="Dima B."/>
            <person name="Sanchez-Garcia M."/>
            <person name="Sanchez-Ramirez S."/>
            <person name="Szollosi G.J."/>
            <person name="Szarkandi J.G."/>
            <person name="Papp V."/>
            <person name="Albert L."/>
            <person name="Andreopoulos W."/>
            <person name="Angelini C."/>
            <person name="Antonin V."/>
            <person name="Barry K.W."/>
            <person name="Bougher N.L."/>
            <person name="Buchanan P."/>
            <person name="Buyck B."/>
            <person name="Bense V."/>
            <person name="Catcheside P."/>
            <person name="Chovatia M."/>
            <person name="Cooper J."/>
            <person name="Damon W."/>
            <person name="Desjardin D."/>
            <person name="Finy P."/>
            <person name="Geml J."/>
            <person name="Haridas S."/>
            <person name="Hughes K."/>
            <person name="Justo A."/>
            <person name="Karasinski D."/>
            <person name="Kautmanova I."/>
            <person name="Kiss B."/>
            <person name="Kocsube S."/>
            <person name="Kotiranta H."/>
            <person name="LaButti K.M."/>
            <person name="Lechner B.E."/>
            <person name="Liimatainen K."/>
            <person name="Lipzen A."/>
            <person name="Lukacs Z."/>
            <person name="Mihaltcheva S."/>
            <person name="Morgado L.N."/>
            <person name="Niskanen T."/>
            <person name="Noordeloos M.E."/>
            <person name="Ohm R.A."/>
            <person name="Ortiz-Santana B."/>
            <person name="Ovrebo C."/>
            <person name="Racz N."/>
            <person name="Riley R."/>
            <person name="Savchenko A."/>
            <person name="Shiryaev A."/>
            <person name="Soop K."/>
            <person name="Spirin V."/>
            <person name="Szebenyi C."/>
            <person name="Tomsovsky M."/>
            <person name="Tulloss R.E."/>
            <person name="Uehling J."/>
            <person name="Grigoriev I.V."/>
            <person name="Vagvolgyi C."/>
            <person name="Papp T."/>
            <person name="Martin F.M."/>
            <person name="Miettinen O."/>
            <person name="Hibbett D.S."/>
            <person name="Nagy L.G."/>
        </authorList>
    </citation>
    <scope>NUCLEOTIDE SEQUENCE [LARGE SCALE GENOMIC DNA]</scope>
    <source>
        <strain evidence="1 2">NL-1719</strain>
    </source>
</reference>
<evidence type="ECO:0000313" key="1">
    <source>
        <dbReference type="EMBL" id="TFK70191.1"/>
    </source>
</evidence>
<protein>
    <submittedName>
        <fullName evidence="1">Uncharacterized protein</fullName>
    </submittedName>
</protein>
<dbReference type="Proteomes" id="UP000308600">
    <property type="component" value="Unassembled WGS sequence"/>
</dbReference>
<keyword evidence="2" id="KW-1185">Reference proteome</keyword>
<organism evidence="1 2">
    <name type="scientific">Pluteus cervinus</name>
    <dbReference type="NCBI Taxonomy" id="181527"/>
    <lineage>
        <taxon>Eukaryota</taxon>
        <taxon>Fungi</taxon>
        <taxon>Dikarya</taxon>
        <taxon>Basidiomycota</taxon>
        <taxon>Agaricomycotina</taxon>
        <taxon>Agaricomycetes</taxon>
        <taxon>Agaricomycetidae</taxon>
        <taxon>Agaricales</taxon>
        <taxon>Pluteineae</taxon>
        <taxon>Pluteaceae</taxon>
        <taxon>Pluteus</taxon>
    </lineage>
</organism>
<accession>A0ACD3AWN6</accession>